<accession>A0A917FWZ0</accession>
<gene>
    <name evidence="3" type="primary">spoIIP</name>
    <name evidence="3" type="ORF">GCM10010916_29740</name>
</gene>
<proteinExistence type="predicted"/>
<sequence>MRRMADVLYGNGNSERLRQLLVTGRTFAILSICSMLFFVLLGLGGMAHKKTAASPVSSMKGFAAAVSSGLFADMLEMEIPAFEGRQTSSGSYYGVQTAAFLMRLLTDINPNDPRSLVAGELPGLRADEAFLLRSGSGTGTGTGPKDHPPLPITQAPEDEPGGKPNQDPPSDQNVLPAQPDDTISEPEPSDQDTGKAPAQATGDRKIAFIYHSHPRESWYPVAGNDPNSSEKNITLVGKRLAKKLEEEGVGALHSGIDYPTAIDGYRWELSYKYTMQTVKEAMAQSDDLQFFFDLHRDSQRRKHTTATIGGKDYAQVFFIIGHRNPDWKQNEKFATKIHEALEAKYPGISRGVWGKDAATGNGEYNQSLSPDSVLIEVGGVDNTLEESYRTADALAEVIAEMYWDAEKVDGRAVQQ</sequence>
<keyword evidence="2" id="KW-1133">Transmembrane helix</keyword>
<evidence type="ECO:0000256" key="2">
    <source>
        <dbReference type="SAM" id="Phobius"/>
    </source>
</evidence>
<keyword evidence="2" id="KW-0812">Transmembrane</keyword>
<name>A0A917FWZ0_9BACL</name>
<reference evidence="3" key="2">
    <citation type="submission" date="2020-09" db="EMBL/GenBank/DDBJ databases">
        <authorList>
            <person name="Sun Q."/>
            <person name="Zhou Y."/>
        </authorList>
    </citation>
    <scope>NUCLEOTIDE SEQUENCE</scope>
    <source>
        <strain evidence="3">CGMCC 1.12987</strain>
    </source>
</reference>
<dbReference type="RefSeq" id="WP_188531848.1">
    <property type="nucleotide sequence ID" value="NZ_BMGR01000009.1"/>
</dbReference>
<dbReference type="Proteomes" id="UP000644756">
    <property type="component" value="Unassembled WGS sequence"/>
</dbReference>
<feature type="region of interest" description="Disordered" evidence="1">
    <location>
        <begin position="133"/>
        <end position="203"/>
    </location>
</feature>
<comment type="caution">
    <text evidence="3">The sequence shown here is derived from an EMBL/GenBank/DDBJ whole genome shotgun (WGS) entry which is preliminary data.</text>
</comment>
<dbReference type="InterPro" id="IPR010897">
    <property type="entry name" value="Spore_II_P"/>
</dbReference>
<reference evidence="3" key="1">
    <citation type="journal article" date="2014" name="Int. J. Syst. Evol. Microbiol.">
        <title>Complete genome sequence of Corynebacterium casei LMG S-19264T (=DSM 44701T), isolated from a smear-ripened cheese.</title>
        <authorList>
            <consortium name="US DOE Joint Genome Institute (JGI-PGF)"/>
            <person name="Walter F."/>
            <person name="Albersmeier A."/>
            <person name="Kalinowski J."/>
            <person name="Ruckert C."/>
        </authorList>
    </citation>
    <scope>NUCLEOTIDE SEQUENCE</scope>
    <source>
        <strain evidence="3">CGMCC 1.12987</strain>
    </source>
</reference>
<keyword evidence="2" id="KW-0472">Membrane</keyword>
<protein>
    <submittedName>
        <fullName evidence="3">Stage II sporulation protein P</fullName>
    </submittedName>
</protein>
<dbReference type="NCBIfam" id="TIGR02867">
    <property type="entry name" value="spore_II_P"/>
    <property type="match status" value="1"/>
</dbReference>
<organism evidence="3 4">
    <name type="scientific">Paenibacillus abyssi</name>
    <dbReference type="NCBI Taxonomy" id="1340531"/>
    <lineage>
        <taxon>Bacteria</taxon>
        <taxon>Bacillati</taxon>
        <taxon>Bacillota</taxon>
        <taxon>Bacilli</taxon>
        <taxon>Bacillales</taxon>
        <taxon>Paenibacillaceae</taxon>
        <taxon>Paenibacillus</taxon>
    </lineage>
</organism>
<keyword evidence="4" id="KW-1185">Reference proteome</keyword>
<dbReference type="SUPFAM" id="SSF53187">
    <property type="entry name" value="Zn-dependent exopeptidases"/>
    <property type="match status" value="1"/>
</dbReference>
<evidence type="ECO:0000256" key="1">
    <source>
        <dbReference type="SAM" id="MobiDB-lite"/>
    </source>
</evidence>
<evidence type="ECO:0000313" key="3">
    <source>
        <dbReference type="EMBL" id="GGG10916.1"/>
    </source>
</evidence>
<dbReference type="Pfam" id="PF07454">
    <property type="entry name" value="SpoIIP"/>
    <property type="match status" value="1"/>
</dbReference>
<evidence type="ECO:0000313" key="4">
    <source>
        <dbReference type="Proteomes" id="UP000644756"/>
    </source>
</evidence>
<dbReference type="Gene3D" id="3.40.630.40">
    <property type="entry name" value="Zn-dependent exopeptidases"/>
    <property type="match status" value="1"/>
</dbReference>
<feature type="transmembrane region" description="Helical" evidence="2">
    <location>
        <begin position="20"/>
        <end position="43"/>
    </location>
</feature>
<dbReference type="EMBL" id="BMGR01000009">
    <property type="protein sequence ID" value="GGG10916.1"/>
    <property type="molecule type" value="Genomic_DNA"/>
</dbReference>
<dbReference type="AlphaFoldDB" id="A0A917FWZ0"/>